<dbReference type="Proteomes" id="UP000275652">
    <property type="component" value="Unassembled WGS sequence"/>
</dbReference>
<protein>
    <recommendedName>
        <fullName evidence="2">Vacuolar sorting receptor thioredoxin-like domain-containing protein</fullName>
    </recommendedName>
</protein>
<evidence type="ECO:0000259" key="2">
    <source>
        <dbReference type="Pfam" id="PF25011"/>
    </source>
</evidence>
<keyword evidence="1" id="KW-1133">Transmembrane helix</keyword>
<feature type="domain" description="Vacuolar sorting receptor thioredoxin-like" evidence="2">
    <location>
        <begin position="2"/>
        <end position="109"/>
    </location>
</feature>
<dbReference type="EMBL" id="QUTI01018215">
    <property type="protein sequence ID" value="RLO10333.1"/>
    <property type="molecule type" value="Genomic_DNA"/>
</dbReference>
<evidence type="ECO:0000256" key="1">
    <source>
        <dbReference type="SAM" id="Phobius"/>
    </source>
</evidence>
<name>A0A9X8E7G9_APHAT</name>
<feature type="non-terminal residue" evidence="3">
    <location>
        <position position="1"/>
    </location>
</feature>
<comment type="caution">
    <text evidence="3">The sequence shown here is derived from an EMBL/GenBank/DDBJ whole genome shotgun (WGS) entry which is preliminary data.</text>
</comment>
<dbReference type="Pfam" id="PF25011">
    <property type="entry name" value="VSR_TRX"/>
    <property type="match status" value="1"/>
</dbReference>
<organism evidence="3 4">
    <name type="scientific">Aphanomyces astaci</name>
    <name type="common">Crayfish plague agent</name>
    <dbReference type="NCBI Taxonomy" id="112090"/>
    <lineage>
        <taxon>Eukaryota</taxon>
        <taxon>Sar</taxon>
        <taxon>Stramenopiles</taxon>
        <taxon>Oomycota</taxon>
        <taxon>Saprolegniomycetes</taxon>
        <taxon>Saprolegniales</taxon>
        <taxon>Verrucalvaceae</taxon>
        <taxon>Aphanomyces</taxon>
    </lineage>
</organism>
<proteinExistence type="predicted"/>
<sequence length="249" mass="27289">MFCTYDPDNDPDSGYSGADMLLQHVRQWCVYQWNPTDKYFGYVQRVAATCSLANHLACFTNDTSVDIERVQQCVETNATSVLQRQVQHLFASEVTNFPLLTIDDQPLYGAFFKTPTEQHKVLTTFAALMGLPPDDAASDQVRAAALSTLNSSIAIATFKAALGPNDASIDVKVLSLRDSSTNTHEGGSMISGGLFYVISAAGMLLSLAATTVLLRRRDSKLKHDMQTIIVTELEHGLVLLYHIVVLPSQ</sequence>
<reference evidence="3 4" key="1">
    <citation type="journal article" date="2018" name="J. Invertebr. Pathol.">
        <title>New genotyping method for the causative agent of crayfish plague (Aphanomyces astaci) based on whole genome data.</title>
        <authorList>
            <person name="Minardi D."/>
            <person name="Studholme D.J."/>
            <person name="van der Giezen M."/>
            <person name="Pretto T."/>
            <person name="Oidtmann B."/>
        </authorList>
    </citation>
    <scope>NUCLEOTIDE SEQUENCE [LARGE SCALE GENOMIC DNA]</scope>
    <source>
        <strain evidence="3 4">KB13</strain>
    </source>
</reference>
<evidence type="ECO:0000313" key="3">
    <source>
        <dbReference type="EMBL" id="RLO10333.1"/>
    </source>
</evidence>
<evidence type="ECO:0000313" key="4">
    <source>
        <dbReference type="Proteomes" id="UP000275652"/>
    </source>
</evidence>
<dbReference type="InterPro" id="IPR056858">
    <property type="entry name" value="VSR_TRX"/>
</dbReference>
<accession>A0A9X8E7G9</accession>
<dbReference type="AlphaFoldDB" id="A0A9X8E7G9"/>
<keyword evidence="1" id="KW-0472">Membrane</keyword>
<gene>
    <name evidence="3" type="ORF">DYB28_003585</name>
</gene>
<feature type="transmembrane region" description="Helical" evidence="1">
    <location>
        <begin position="193"/>
        <end position="214"/>
    </location>
</feature>
<keyword evidence="1" id="KW-0812">Transmembrane</keyword>